<sequence length="78" mass="8619">MNAASTIQRREVHPTALDRVALSVGNALVAWGERKSRARVVTIADREEHALRVAAAREAETALSMRDAGANYPLYRIF</sequence>
<name>A0A841ANM3_9MICO</name>
<keyword evidence="2" id="KW-1185">Reference proteome</keyword>
<evidence type="ECO:0000313" key="2">
    <source>
        <dbReference type="Proteomes" id="UP000536685"/>
    </source>
</evidence>
<comment type="caution">
    <text evidence="1">The sequence shown here is derived from an EMBL/GenBank/DDBJ whole genome shotgun (WGS) entry which is preliminary data.</text>
</comment>
<dbReference type="RefSeq" id="WP_184236476.1">
    <property type="nucleotide sequence ID" value="NZ_JACHMJ010000001.1"/>
</dbReference>
<dbReference type="EMBL" id="JACHMJ010000001">
    <property type="protein sequence ID" value="MBB5843552.1"/>
    <property type="molecule type" value="Genomic_DNA"/>
</dbReference>
<protein>
    <submittedName>
        <fullName evidence="1">Uncharacterized protein</fullName>
    </submittedName>
</protein>
<gene>
    <name evidence="1" type="ORF">HD599_001875</name>
</gene>
<accession>A0A841ANM3</accession>
<proteinExistence type="predicted"/>
<dbReference type="AlphaFoldDB" id="A0A841ANM3"/>
<dbReference type="Proteomes" id="UP000536685">
    <property type="component" value="Unassembled WGS sequence"/>
</dbReference>
<reference evidence="1 2" key="1">
    <citation type="submission" date="2020-08" db="EMBL/GenBank/DDBJ databases">
        <title>Sequencing the genomes of 1000 actinobacteria strains.</title>
        <authorList>
            <person name="Klenk H.-P."/>
        </authorList>
    </citation>
    <scope>NUCLEOTIDE SEQUENCE [LARGE SCALE GENOMIC DNA]</scope>
    <source>
        <strain evidence="1 2">DSM 105784</strain>
    </source>
</reference>
<organism evidence="1 2">
    <name type="scientific">Conyzicola lurida</name>
    <dbReference type="NCBI Taxonomy" id="1172621"/>
    <lineage>
        <taxon>Bacteria</taxon>
        <taxon>Bacillati</taxon>
        <taxon>Actinomycetota</taxon>
        <taxon>Actinomycetes</taxon>
        <taxon>Micrococcales</taxon>
        <taxon>Microbacteriaceae</taxon>
        <taxon>Conyzicola</taxon>
    </lineage>
</organism>
<evidence type="ECO:0000313" key="1">
    <source>
        <dbReference type="EMBL" id="MBB5843552.1"/>
    </source>
</evidence>